<feature type="transmembrane region" description="Helical" evidence="2">
    <location>
        <begin position="363"/>
        <end position="383"/>
    </location>
</feature>
<feature type="domain" description="PAS" evidence="3">
    <location>
        <begin position="578"/>
        <end position="622"/>
    </location>
</feature>
<feature type="domain" description="GGDEF" evidence="6">
    <location>
        <begin position="1040"/>
        <end position="1178"/>
    </location>
</feature>
<dbReference type="InterPro" id="IPR000160">
    <property type="entry name" value="GGDEF_dom"/>
</dbReference>
<dbReference type="InterPro" id="IPR035919">
    <property type="entry name" value="EAL_sf"/>
</dbReference>
<dbReference type="InterPro" id="IPR035965">
    <property type="entry name" value="PAS-like_dom_sf"/>
</dbReference>
<feature type="region of interest" description="Disordered" evidence="1">
    <location>
        <begin position="482"/>
        <end position="503"/>
    </location>
</feature>
<dbReference type="CDD" id="cd01948">
    <property type="entry name" value="EAL"/>
    <property type="match status" value="1"/>
</dbReference>
<dbReference type="SUPFAM" id="SSF55785">
    <property type="entry name" value="PYP-like sensor domain (PAS domain)"/>
    <property type="match status" value="2"/>
</dbReference>
<dbReference type="Gene3D" id="3.30.450.40">
    <property type="match status" value="2"/>
</dbReference>
<dbReference type="PANTHER" id="PTHR44757:SF2">
    <property type="entry name" value="BIOFILM ARCHITECTURE MAINTENANCE PROTEIN MBAA"/>
    <property type="match status" value="1"/>
</dbReference>
<dbReference type="Pfam" id="PF00990">
    <property type="entry name" value="GGDEF"/>
    <property type="match status" value="1"/>
</dbReference>
<dbReference type="SUPFAM" id="SSF141868">
    <property type="entry name" value="EAL domain-like"/>
    <property type="match status" value="1"/>
</dbReference>
<dbReference type="Pfam" id="PF00563">
    <property type="entry name" value="EAL"/>
    <property type="match status" value="1"/>
</dbReference>
<dbReference type="SMART" id="SM00091">
    <property type="entry name" value="PAS"/>
    <property type="match status" value="2"/>
</dbReference>
<dbReference type="EMBL" id="CCCS020000023">
    <property type="protein sequence ID" value="CDQ09388.1"/>
    <property type="molecule type" value="Genomic_DNA"/>
</dbReference>
<dbReference type="FunFam" id="3.30.70.270:FF:000001">
    <property type="entry name" value="Diguanylate cyclase domain protein"/>
    <property type="match status" value="1"/>
</dbReference>
<dbReference type="NCBIfam" id="TIGR00229">
    <property type="entry name" value="sensory_box"/>
    <property type="match status" value="1"/>
</dbReference>
<dbReference type="InterPro" id="IPR052155">
    <property type="entry name" value="Biofilm_reg_signaling"/>
</dbReference>
<proteinExistence type="predicted"/>
<dbReference type="CDD" id="cd18773">
    <property type="entry name" value="PDC1_HK_sensor"/>
    <property type="match status" value="1"/>
</dbReference>
<evidence type="ECO:0000256" key="2">
    <source>
        <dbReference type="SAM" id="Phobius"/>
    </source>
</evidence>
<dbReference type="EMBL" id="LT841305">
    <property type="protein sequence ID" value="SMH66321.1"/>
    <property type="molecule type" value="Genomic_DNA"/>
</dbReference>
<dbReference type="InterPro" id="IPR013767">
    <property type="entry name" value="PAS_fold"/>
</dbReference>
<evidence type="ECO:0000256" key="1">
    <source>
        <dbReference type="SAM" id="MobiDB-lite"/>
    </source>
</evidence>
<accession>A0A060URG6</accession>
<dbReference type="Pfam" id="PF13188">
    <property type="entry name" value="PAS_8"/>
    <property type="match status" value="1"/>
</dbReference>
<dbReference type="SMART" id="SM00065">
    <property type="entry name" value="GAF"/>
    <property type="match status" value="2"/>
</dbReference>
<dbReference type="GO" id="GO:0006355">
    <property type="term" value="P:regulation of DNA-templated transcription"/>
    <property type="evidence" value="ECO:0007669"/>
    <property type="project" value="InterPro"/>
</dbReference>
<dbReference type="SMART" id="SM00052">
    <property type="entry name" value="EAL"/>
    <property type="match status" value="1"/>
</dbReference>
<sequence length="1549" mass="172240">MAVCEGSPNVVQYNPFLVAACGNSFVNSIGMINVWLVILVFRVTNGEFAVIQKADDGSSDLIYLRKGLRDPANMPLLRHVSSARRLLLARFMGSKAKKKGGVFSRSARGILWGTRAFFITLALLFMSIAWWRAADLKQSIRADFHNWAEVTATQTAGIVAANIDARFSDLAFFRKAFFAQGTDHLLPSAKVLSAVVAFQQTHPAIRAIDVRDSSGNRIVWSSVQQSTRRIASGNDFTPLPEYPDRFMGKPFYAHRAHAWVLTMRQRIRNSEGHVLGFIDCSFILSHLSVIHTPQYLQPIVLMQPHGQIISIWKDGHWAAPDTPLPRPVGQVVVPVPGYPWVLQVQWTAAALDHAFWRVERTRLSILLAALFVLAGVALLLQLLRRILRFRQYQMAAILAQQDLLRQEDPEVMYRRLVAVVVEQTEAIGAYVVVPEANSEWLRVVAASADTPELRQAMEALTPSRDAAHFPYGDMIPSRAFREKTAQRPTRPQQSPAMTAVQRQQAPLSRIRSVMAYPVFVCEDTEPSAVLVIVSDLPRHFTPSLQRLLGQLAATLGLALTQWRQHQALISLEKSLQESSEKNEALLNNASDGIHVLDENGFLIEVNCRFCAMLGYSRAEMLGMHVSQWDAENSAGELKELIARQFSTAESLRFETRHRCKDGTIIDVEINGSPIQIQGKWVLLDSARDITKRKLLEADLQRSLKHQRQLTDFNVLLGEVNQAITRADDEGSLLQEVCDLVVQYTSSALAWIGRPDAQGDFQVLAVAGETGYLNDIKISSRADIPEGQGSTGMVWRQQRAIYDADFSQNAKTLWRERVAPFGFHGSSVLPIRRNGVLWAVCTVYAKGDAMATDTDVRGIMEEMAKDISFGLDHLDAVHRERATQAFNEALLNNLAAGISIVRFPDQVIERVNARMLEIYGASSVEDLVELFAGKRCLDHESSGMATLAQEVLAQGYGALKDLAIKRKDGQIVYVDVSGQRLLTDPKHPVIVWTSMEVTERHHLMGELSRQSLSDLLTGLPNRRALDMEMDRAIAHATRNESLLALCMLDLDNFKPVNDTYGHDAGDQVLRIVAQRLPQSLRKTDFIARVGGDEFVVLVEDLDHLDPLEAILDTIGTSISAPITLEDGQVVSVGLSMGVAIYPFAEGDNPDALLRLADQALYESKANKASRESSWVLFGEEARKIQRTMAQRLLDTGDLEIWYQPILDSRTRKVVGVEALSRLRDAEGKIWSPAEFLPQLQDADLFVLSKKVLDQALTDLPILEAQGWSLWVSVNVDPSSISESSTLWLREMVASGKADPSRITLEILEGSDFLEQPAALKYLLELRALGVRLALDDVGSAYSSLLRLKDLPVDEIKLDQGFIRTLEQHPQDLHFVESIQALAVGMGVDLVVEGVETDDILDAVTIMGANFLQGYAIAKPMPLSQLQAFLDPAPSHQRQQPASLLGLYATQLVNHGALKKTICYNPRLVDCTTLANATICPIHADMHRLGIPDDDPLYRLHAEYHQAIAVMNTLLLSSPINGDWRVVEQAEKAFEAMILDAFQRSKAVEER</sequence>
<keyword evidence="2" id="KW-1133">Transmembrane helix</keyword>
<feature type="domain" description="PAC" evidence="4">
    <location>
        <begin position="651"/>
        <end position="701"/>
    </location>
</feature>
<dbReference type="SUPFAM" id="SSF55781">
    <property type="entry name" value="GAF domain-like"/>
    <property type="match status" value="2"/>
</dbReference>
<keyword evidence="9" id="KW-1185">Reference proteome</keyword>
<reference evidence="7" key="1">
    <citation type="submission" date="2014-03" db="EMBL/GenBank/DDBJ databases">
        <authorList>
            <person name="Genoscope - CEA"/>
        </authorList>
    </citation>
    <scope>NUCLEOTIDE SEQUENCE [LARGE SCALE GENOMIC DNA]</scope>
    <source>
        <strain evidence="7">CF27</strain>
    </source>
</reference>
<evidence type="ECO:0000259" key="3">
    <source>
        <dbReference type="PROSITE" id="PS50112"/>
    </source>
</evidence>
<dbReference type="SMART" id="SM00086">
    <property type="entry name" value="PAC"/>
    <property type="match status" value="2"/>
</dbReference>
<dbReference type="PROSITE" id="PS50113">
    <property type="entry name" value="PAC"/>
    <property type="match status" value="1"/>
</dbReference>
<dbReference type="InterPro" id="IPR000700">
    <property type="entry name" value="PAS-assoc_C"/>
</dbReference>
<dbReference type="InterPro" id="IPR001610">
    <property type="entry name" value="PAC"/>
</dbReference>
<protein>
    <submittedName>
        <fullName evidence="7">Diguanylate cyclase/phosphodiesterase with PAS/PAC and GAF sensor(S)</fullName>
    </submittedName>
</protein>
<dbReference type="Gene3D" id="3.20.20.450">
    <property type="entry name" value="EAL domain"/>
    <property type="match status" value="1"/>
</dbReference>
<dbReference type="PROSITE" id="PS50112">
    <property type="entry name" value="PAS"/>
    <property type="match status" value="1"/>
</dbReference>
<dbReference type="Pfam" id="PF13185">
    <property type="entry name" value="GAF_2"/>
    <property type="match status" value="2"/>
</dbReference>
<feature type="domain" description="EAL" evidence="5">
    <location>
        <begin position="1180"/>
        <end position="1432"/>
    </location>
</feature>
<dbReference type="PANTHER" id="PTHR44757">
    <property type="entry name" value="DIGUANYLATE CYCLASE DGCP"/>
    <property type="match status" value="1"/>
</dbReference>
<evidence type="ECO:0000259" key="6">
    <source>
        <dbReference type="PROSITE" id="PS50887"/>
    </source>
</evidence>
<dbReference type="InterPro" id="IPR043128">
    <property type="entry name" value="Rev_trsase/Diguanyl_cyclase"/>
</dbReference>
<feature type="transmembrane region" description="Helical" evidence="2">
    <location>
        <begin position="109"/>
        <end position="131"/>
    </location>
</feature>
<dbReference type="Gene3D" id="3.30.450.20">
    <property type="entry name" value="PAS domain"/>
    <property type="match status" value="3"/>
</dbReference>
<dbReference type="InterPro" id="IPR029016">
    <property type="entry name" value="GAF-like_dom_sf"/>
</dbReference>
<dbReference type="InterPro" id="IPR001633">
    <property type="entry name" value="EAL_dom"/>
</dbReference>
<dbReference type="Pfam" id="PF00989">
    <property type="entry name" value="PAS"/>
    <property type="match status" value="1"/>
</dbReference>
<organism evidence="7">
    <name type="scientific">Acidithiobacillus ferrivorans</name>
    <dbReference type="NCBI Taxonomy" id="160808"/>
    <lineage>
        <taxon>Bacteria</taxon>
        <taxon>Pseudomonadati</taxon>
        <taxon>Pseudomonadota</taxon>
        <taxon>Acidithiobacillia</taxon>
        <taxon>Acidithiobacillales</taxon>
        <taxon>Acidithiobacillaceae</taxon>
        <taxon>Acidithiobacillus</taxon>
    </lineage>
</organism>
<dbReference type="InterPro" id="IPR000014">
    <property type="entry name" value="PAS"/>
</dbReference>
<dbReference type="PROSITE" id="PS50883">
    <property type="entry name" value="EAL"/>
    <property type="match status" value="1"/>
</dbReference>
<dbReference type="SUPFAM" id="SSF55073">
    <property type="entry name" value="Nucleotide cyclase"/>
    <property type="match status" value="1"/>
</dbReference>
<dbReference type="CDD" id="cd00130">
    <property type="entry name" value="PAS"/>
    <property type="match status" value="1"/>
</dbReference>
<dbReference type="Gene3D" id="3.30.70.270">
    <property type="match status" value="1"/>
</dbReference>
<dbReference type="GO" id="GO:0003824">
    <property type="term" value="F:catalytic activity"/>
    <property type="evidence" value="ECO:0007669"/>
    <property type="project" value="UniProtKB-ARBA"/>
</dbReference>
<gene>
    <name evidence="7" type="ORF">AFERRI_30034</name>
    <name evidence="8" type="ORF">AFERRI_30051</name>
</gene>
<dbReference type="Proteomes" id="UP000193925">
    <property type="component" value="Chromosome AFERRI"/>
</dbReference>
<reference evidence="8 9" key="3">
    <citation type="submission" date="2017-03" db="EMBL/GenBank/DDBJ databases">
        <authorList>
            <person name="Regsiter A."/>
            <person name="William W."/>
        </authorList>
    </citation>
    <scope>NUCLEOTIDE SEQUENCE [LARGE SCALE GENOMIC DNA]</scope>
    <source>
        <strain evidence="8">PRJEB5721</strain>
    </source>
</reference>
<evidence type="ECO:0000259" key="4">
    <source>
        <dbReference type="PROSITE" id="PS50113"/>
    </source>
</evidence>
<evidence type="ECO:0000313" key="8">
    <source>
        <dbReference type="EMBL" id="SMH66321.1"/>
    </source>
</evidence>
<dbReference type="InterPro" id="IPR029787">
    <property type="entry name" value="Nucleotide_cyclase"/>
</dbReference>
<dbReference type="NCBIfam" id="TIGR00254">
    <property type="entry name" value="GGDEF"/>
    <property type="match status" value="1"/>
</dbReference>
<dbReference type="CDD" id="cd01949">
    <property type="entry name" value="GGDEF"/>
    <property type="match status" value="1"/>
</dbReference>
<name>A0A060URG6_9PROT</name>
<evidence type="ECO:0000313" key="9">
    <source>
        <dbReference type="Proteomes" id="UP000193925"/>
    </source>
</evidence>
<evidence type="ECO:0000313" key="7">
    <source>
        <dbReference type="EMBL" id="CDQ09388.1"/>
    </source>
</evidence>
<dbReference type="SMART" id="SM00267">
    <property type="entry name" value="GGDEF"/>
    <property type="match status" value="1"/>
</dbReference>
<reference evidence="7" key="2">
    <citation type="submission" date="2014-07" db="EMBL/GenBank/DDBJ databases">
        <title>Initial genome analysis of the psychrotolerant acidophile Acidithiobacillus ferrivorans CF27: insights into iron and sulfur oxidation pathways and into biofilm formation.</title>
        <authorList>
            <person name="Talla E."/>
            <person name="Hedrich S."/>
            <person name="Mangenot S."/>
            <person name="Ji B."/>
            <person name="Johnson D.B."/>
            <person name="Barbe V."/>
            <person name="Bonnefoy V."/>
        </authorList>
    </citation>
    <scope>NUCLEOTIDE SEQUENCE [LARGE SCALE GENOMIC DNA]</scope>
    <source>
        <strain evidence="7">CF27</strain>
    </source>
</reference>
<keyword evidence="2" id="KW-0472">Membrane</keyword>
<dbReference type="InterPro" id="IPR003018">
    <property type="entry name" value="GAF"/>
</dbReference>
<evidence type="ECO:0000259" key="5">
    <source>
        <dbReference type="PROSITE" id="PS50883"/>
    </source>
</evidence>
<feature type="transmembrane region" description="Helical" evidence="2">
    <location>
        <begin position="16"/>
        <end position="41"/>
    </location>
</feature>
<dbReference type="PROSITE" id="PS50887">
    <property type="entry name" value="GGDEF"/>
    <property type="match status" value="1"/>
</dbReference>
<keyword evidence="2" id="KW-0812">Transmembrane</keyword>
<feature type="compositionally biased region" description="Polar residues" evidence="1">
    <location>
        <begin position="486"/>
        <end position="503"/>
    </location>
</feature>